<comment type="caution">
    <text evidence="2">The sequence shown here is derived from an EMBL/GenBank/DDBJ whole genome shotgun (WGS) entry which is preliminary data.</text>
</comment>
<organism evidence="2 3">
    <name type="scientific">Cellulomonas terrae</name>
    <dbReference type="NCBI Taxonomy" id="311234"/>
    <lineage>
        <taxon>Bacteria</taxon>
        <taxon>Bacillati</taxon>
        <taxon>Actinomycetota</taxon>
        <taxon>Actinomycetes</taxon>
        <taxon>Micrococcales</taxon>
        <taxon>Cellulomonadaceae</taxon>
        <taxon>Cellulomonas</taxon>
    </lineage>
</organism>
<keyword evidence="3" id="KW-1185">Reference proteome</keyword>
<dbReference type="SUPFAM" id="SSF50118">
    <property type="entry name" value="Cell growth inhibitor/plasmid maintenance toxic component"/>
    <property type="match status" value="1"/>
</dbReference>
<dbReference type="OrthoDB" id="4828144at2"/>
<name>A0A511JH18_9CELL</name>
<dbReference type="Gene3D" id="2.30.30.440">
    <property type="entry name" value="Domain of unknown function DUF1918"/>
    <property type="match status" value="1"/>
</dbReference>
<sequence>MKAAAGDRLVVAGAHLGDASRDAEVLEVRGADGGPPFLVRWSDSGHLGLVFPGPDAVIADPQAKGVLRTTRGAGGT</sequence>
<reference evidence="2 3" key="1">
    <citation type="submission" date="2019-07" db="EMBL/GenBank/DDBJ databases">
        <title>Whole genome shotgun sequence of Cellulomonas terrae NBRC 100819.</title>
        <authorList>
            <person name="Hosoyama A."/>
            <person name="Uohara A."/>
            <person name="Ohji S."/>
            <person name="Ichikawa N."/>
        </authorList>
    </citation>
    <scope>NUCLEOTIDE SEQUENCE [LARGE SCALE GENOMIC DNA]</scope>
    <source>
        <strain evidence="2 3">NBRC 100819</strain>
    </source>
</reference>
<evidence type="ECO:0000313" key="3">
    <source>
        <dbReference type="Proteomes" id="UP000321049"/>
    </source>
</evidence>
<evidence type="ECO:0000313" key="2">
    <source>
        <dbReference type="EMBL" id="GEL97288.1"/>
    </source>
</evidence>
<dbReference type="Pfam" id="PF08940">
    <property type="entry name" value="DUF1918"/>
    <property type="match status" value="1"/>
</dbReference>
<dbReference type="EMBL" id="BJWH01000003">
    <property type="protein sequence ID" value="GEL97288.1"/>
    <property type="molecule type" value="Genomic_DNA"/>
</dbReference>
<proteinExistence type="predicted"/>
<evidence type="ECO:0000259" key="1">
    <source>
        <dbReference type="Pfam" id="PF08940"/>
    </source>
</evidence>
<feature type="domain" description="DUF1918" evidence="1">
    <location>
        <begin position="1"/>
        <end position="58"/>
    </location>
</feature>
<gene>
    <name evidence="2" type="ORF">CTE05_08350</name>
</gene>
<dbReference type="Proteomes" id="UP000321049">
    <property type="component" value="Unassembled WGS sequence"/>
</dbReference>
<dbReference type="AlphaFoldDB" id="A0A511JH18"/>
<protein>
    <recommendedName>
        <fullName evidence="1">DUF1918 domain-containing protein</fullName>
    </recommendedName>
</protein>
<dbReference type="RefSeq" id="WP_146844863.1">
    <property type="nucleotide sequence ID" value="NZ_BJWH01000003.1"/>
</dbReference>
<dbReference type="InterPro" id="IPR015035">
    <property type="entry name" value="DUF1918"/>
</dbReference>
<accession>A0A511JH18</accession>